<dbReference type="SMART" id="SM00440">
    <property type="entry name" value="ZnF_C2C2"/>
    <property type="match status" value="1"/>
</dbReference>
<dbReference type="EMBL" id="MK500444">
    <property type="protein sequence ID" value="QBK89871.1"/>
    <property type="molecule type" value="Genomic_DNA"/>
</dbReference>
<keyword evidence="1" id="KW-0479">Metal-binding</keyword>
<dbReference type="InterPro" id="IPR001222">
    <property type="entry name" value="Znf_TFIIS"/>
</dbReference>
<organism evidence="6">
    <name type="scientific">Pithovirus LCPAC101</name>
    <dbReference type="NCBI Taxonomy" id="2506586"/>
    <lineage>
        <taxon>Viruses</taxon>
        <taxon>Pithoviruses</taxon>
    </lineage>
</organism>
<dbReference type="GO" id="GO:0006351">
    <property type="term" value="P:DNA-templated transcription"/>
    <property type="evidence" value="ECO:0007669"/>
    <property type="project" value="InterPro"/>
</dbReference>
<protein>
    <submittedName>
        <fullName evidence="6">Transcription factor S-II</fullName>
    </submittedName>
</protein>
<name>A0A481Z3C7_9VIRU</name>
<keyword evidence="3" id="KW-0862">Zinc</keyword>
<gene>
    <name evidence="6" type="ORF">LCPAC101_01540</name>
</gene>
<proteinExistence type="predicted"/>
<dbReference type="SUPFAM" id="SSF57783">
    <property type="entry name" value="Zinc beta-ribbon"/>
    <property type="match status" value="1"/>
</dbReference>
<reference evidence="6" key="1">
    <citation type="journal article" date="2019" name="MBio">
        <title>Virus Genomes from Deep Sea Sediments Expand the Ocean Megavirome and Support Independent Origins of Viral Gigantism.</title>
        <authorList>
            <person name="Backstrom D."/>
            <person name="Yutin N."/>
            <person name="Jorgensen S.L."/>
            <person name="Dharamshi J."/>
            <person name="Homa F."/>
            <person name="Zaremba-Niedwiedzka K."/>
            <person name="Spang A."/>
            <person name="Wolf Y.I."/>
            <person name="Koonin E.V."/>
            <person name="Ettema T.J."/>
        </authorList>
    </citation>
    <scope>NUCLEOTIDE SEQUENCE</scope>
</reference>
<evidence type="ECO:0000313" key="6">
    <source>
        <dbReference type="EMBL" id="QBK89871.1"/>
    </source>
</evidence>
<evidence type="ECO:0000256" key="3">
    <source>
        <dbReference type="ARBA" id="ARBA00022833"/>
    </source>
</evidence>
<evidence type="ECO:0000256" key="1">
    <source>
        <dbReference type="ARBA" id="ARBA00022723"/>
    </source>
</evidence>
<sequence>MNSSVNNTILDKYMKNIGIFTDSQYKLLMDLKYSDGKQFLIYHSNNAYYMYNTGVLYDYINLYVVHDFDVLYEQSLNILGNPEVTSIKDVIFSLDIFRQSEMKLQNKINANRVQTVVEEGIYVCPKCSSKKTITTSGQTRSLDEASTIFVTCVPCKFNWSFAG</sequence>
<dbReference type="PROSITE" id="PS51133">
    <property type="entry name" value="ZF_TFIIS_2"/>
    <property type="match status" value="1"/>
</dbReference>
<dbReference type="GO" id="GO:0008270">
    <property type="term" value="F:zinc ion binding"/>
    <property type="evidence" value="ECO:0007669"/>
    <property type="project" value="UniProtKB-KW"/>
</dbReference>
<dbReference type="Gene3D" id="2.20.25.10">
    <property type="match status" value="1"/>
</dbReference>
<dbReference type="Pfam" id="PF01096">
    <property type="entry name" value="Zn_ribbon_TFIIS"/>
    <property type="match status" value="1"/>
</dbReference>
<feature type="domain" description="TFIIS-type" evidence="5">
    <location>
        <begin position="120"/>
        <end position="160"/>
    </location>
</feature>
<evidence type="ECO:0000256" key="4">
    <source>
        <dbReference type="PROSITE-ProRule" id="PRU00472"/>
    </source>
</evidence>
<evidence type="ECO:0000256" key="2">
    <source>
        <dbReference type="ARBA" id="ARBA00022771"/>
    </source>
</evidence>
<dbReference type="GO" id="GO:0003676">
    <property type="term" value="F:nucleic acid binding"/>
    <property type="evidence" value="ECO:0007669"/>
    <property type="project" value="InterPro"/>
</dbReference>
<accession>A0A481Z3C7</accession>
<evidence type="ECO:0000259" key="5">
    <source>
        <dbReference type="PROSITE" id="PS51133"/>
    </source>
</evidence>
<keyword evidence="2 4" id="KW-0863">Zinc-finger</keyword>